<protein>
    <submittedName>
        <fullName evidence="1">Uncharacterized protein</fullName>
    </submittedName>
</protein>
<feature type="non-terminal residue" evidence="1">
    <location>
        <position position="88"/>
    </location>
</feature>
<dbReference type="AlphaFoldDB" id="A0A6J4LQC0"/>
<dbReference type="EMBL" id="CADCTU010000613">
    <property type="protein sequence ID" value="CAA9337024.1"/>
    <property type="molecule type" value="Genomic_DNA"/>
</dbReference>
<sequence length="88" mass="8892">MAVAARPYGPNTPAVRAFLRDLAAVAPAAWVRAARVYAVLAEGEAHRRADAALGAAIENADLGRARDAVVGPVVQLAASAAARVPPPG</sequence>
<evidence type="ECO:0000313" key="1">
    <source>
        <dbReference type="EMBL" id="CAA9337024.1"/>
    </source>
</evidence>
<gene>
    <name evidence="1" type="ORF">AVDCRST_MAG11-2754</name>
</gene>
<organism evidence="1">
    <name type="scientific">uncultured Gemmatimonadaceae bacterium</name>
    <dbReference type="NCBI Taxonomy" id="246130"/>
    <lineage>
        <taxon>Bacteria</taxon>
        <taxon>Pseudomonadati</taxon>
        <taxon>Gemmatimonadota</taxon>
        <taxon>Gemmatimonadia</taxon>
        <taxon>Gemmatimonadales</taxon>
        <taxon>Gemmatimonadaceae</taxon>
        <taxon>environmental samples</taxon>
    </lineage>
</organism>
<name>A0A6J4LQC0_9BACT</name>
<reference evidence="1" key="1">
    <citation type="submission" date="2020-02" db="EMBL/GenBank/DDBJ databases">
        <authorList>
            <person name="Meier V. D."/>
        </authorList>
    </citation>
    <scope>NUCLEOTIDE SEQUENCE</scope>
    <source>
        <strain evidence="1">AVDCRST_MAG11</strain>
    </source>
</reference>
<accession>A0A6J4LQC0</accession>
<proteinExistence type="predicted"/>